<evidence type="ECO:0000259" key="7">
    <source>
        <dbReference type="PROSITE" id="PS50123"/>
    </source>
</evidence>
<dbReference type="PANTHER" id="PTHR24422:SF19">
    <property type="entry name" value="CHEMOTAXIS PROTEIN METHYLTRANSFERASE"/>
    <property type="match status" value="1"/>
</dbReference>
<dbReference type="Pfam" id="PF01739">
    <property type="entry name" value="CheR"/>
    <property type="match status" value="1"/>
</dbReference>
<dbReference type="SMART" id="SM00138">
    <property type="entry name" value="MeTrc"/>
    <property type="match status" value="1"/>
</dbReference>
<sequence>MLQEASVRDYKFTTQQFNLVRERLYSSAGIALADHKQDMVYNRLIRRLRCLNLNSFEAYFEYLQDNESEQTFFINALTTNLTSFFREKHHFDFIRDQIVPERLHGHDRKLRFWSAGCSMGEEAYSLAMTLCNAGISPASWDLKILATDIDSAVLQTARQGIYDLNRSNISRSDLQKWFLKGRGKQEGLIRIKSTLQELISFRQLNLMDEWPIKSSFDAIFCRNVMIYFDAPTQKILLDRMAKMLKPGGYLFVGHSEALVRQQQMFELIGRTIYRKVGS</sequence>
<feature type="binding site" evidence="6">
    <location>
        <begin position="205"/>
        <end position="206"/>
    </location>
    <ligand>
        <name>S-adenosyl-L-methionine</name>
        <dbReference type="ChEBI" id="CHEBI:59789"/>
    </ligand>
</feature>
<gene>
    <name evidence="8" type="ORF">EHS89_12720</name>
</gene>
<evidence type="ECO:0000313" key="9">
    <source>
        <dbReference type="Proteomes" id="UP000267535"/>
    </source>
</evidence>
<dbReference type="InterPro" id="IPR026024">
    <property type="entry name" value="Chemotaxis_MeTrfase_CheR"/>
</dbReference>
<dbReference type="PANTHER" id="PTHR24422">
    <property type="entry name" value="CHEMOTAXIS PROTEIN METHYLTRANSFERASE"/>
    <property type="match status" value="1"/>
</dbReference>
<dbReference type="InterPro" id="IPR022642">
    <property type="entry name" value="CheR_C"/>
</dbReference>
<dbReference type="Gene3D" id="3.40.50.150">
    <property type="entry name" value="Vaccinia Virus protein VP39"/>
    <property type="match status" value="1"/>
</dbReference>
<dbReference type="Pfam" id="PF03705">
    <property type="entry name" value="CheR_N"/>
    <property type="match status" value="1"/>
</dbReference>
<protein>
    <recommendedName>
        <fullName evidence="5">Chemotaxis protein methyltransferase</fullName>
        <ecNumber evidence="5">2.1.1.80</ecNumber>
    </recommendedName>
</protein>
<dbReference type="GO" id="GO:0032259">
    <property type="term" value="P:methylation"/>
    <property type="evidence" value="ECO:0007669"/>
    <property type="project" value="UniProtKB-KW"/>
</dbReference>
<dbReference type="OrthoDB" id="9816309at2"/>
<evidence type="ECO:0000256" key="4">
    <source>
        <dbReference type="ARBA" id="ARBA00022691"/>
    </source>
</evidence>
<dbReference type="GO" id="GO:0008983">
    <property type="term" value="F:protein-glutamate O-methyltransferase activity"/>
    <property type="evidence" value="ECO:0007669"/>
    <property type="project" value="UniProtKB-EC"/>
</dbReference>
<proteinExistence type="predicted"/>
<evidence type="ECO:0000256" key="6">
    <source>
        <dbReference type="PIRSR" id="PIRSR000410-1"/>
    </source>
</evidence>
<comment type="catalytic activity">
    <reaction evidence="1 5">
        <text>L-glutamyl-[protein] + S-adenosyl-L-methionine = [protein]-L-glutamate 5-O-methyl ester + S-adenosyl-L-homocysteine</text>
        <dbReference type="Rhea" id="RHEA:24452"/>
        <dbReference type="Rhea" id="RHEA-COMP:10208"/>
        <dbReference type="Rhea" id="RHEA-COMP:10311"/>
        <dbReference type="ChEBI" id="CHEBI:29973"/>
        <dbReference type="ChEBI" id="CHEBI:57856"/>
        <dbReference type="ChEBI" id="CHEBI:59789"/>
        <dbReference type="ChEBI" id="CHEBI:82795"/>
        <dbReference type="EC" id="2.1.1.80"/>
    </reaction>
</comment>
<dbReference type="EC" id="2.1.1.80" evidence="5"/>
<evidence type="ECO:0000256" key="5">
    <source>
        <dbReference type="PIRNR" id="PIRNR000410"/>
    </source>
</evidence>
<keyword evidence="9" id="KW-1185">Reference proteome</keyword>
<dbReference type="EMBL" id="RQXV01000007">
    <property type="protein sequence ID" value="RRC98479.1"/>
    <property type="molecule type" value="Genomic_DNA"/>
</dbReference>
<dbReference type="PIRSF" id="PIRSF000410">
    <property type="entry name" value="CheR"/>
    <property type="match status" value="1"/>
</dbReference>
<feature type="binding site" evidence="6">
    <location>
        <position position="80"/>
    </location>
    <ligand>
        <name>S-adenosyl-L-methionine</name>
        <dbReference type="ChEBI" id="CHEBI:59789"/>
    </ligand>
</feature>
<organism evidence="8 9">
    <name type="scientific">Amphritea balenae</name>
    <dbReference type="NCBI Taxonomy" id="452629"/>
    <lineage>
        <taxon>Bacteria</taxon>
        <taxon>Pseudomonadati</taxon>
        <taxon>Pseudomonadota</taxon>
        <taxon>Gammaproteobacteria</taxon>
        <taxon>Oceanospirillales</taxon>
        <taxon>Oceanospirillaceae</taxon>
        <taxon>Amphritea</taxon>
    </lineage>
</organism>
<dbReference type="SUPFAM" id="SSF53335">
    <property type="entry name" value="S-adenosyl-L-methionine-dependent methyltransferases"/>
    <property type="match status" value="1"/>
</dbReference>
<evidence type="ECO:0000313" key="8">
    <source>
        <dbReference type="EMBL" id="RRC98479.1"/>
    </source>
</evidence>
<dbReference type="InterPro" id="IPR022641">
    <property type="entry name" value="CheR_N"/>
</dbReference>
<feature type="binding site" evidence="6">
    <location>
        <position position="122"/>
    </location>
    <ligand>
        <name>S-adenosyl-L-methionine</name>
        <dbReference type="ChEBI" id="CHEBI:59789"/>
    </ligand>
</feature>
<dbReference type="RefSeq" id="WP_124926540.1">
    <property type="nucleotide sequence ID" value="NZ_BMOH01000002.1"/>
</dbReference>
<keyword evidence="4 5" id="KW-0949">S-adenosyl-L-methionine</keyword>
<dbReference type="Gene3D" id="1.10.155.10">
    <property type="entry name" value="Chemotaxis receptor methyltransferase CheR, N-terminal domain"/>
    <property type="match status" value="1"/>
</dbReference>
<evidence type="ECO:0000256" key="2">
    <source>
        <dbReference type="ARBA" id="ARBA00022603"/>
    </source>
</evidence>
<name>A0A3P1SNA9_9GAMM</name>
<comment type="function">
    <text evidence="5">Methylation of the membrane-bound methyl-accepting chemotaxis proteins (MCP) to form gamma-glutamyl methyl ester residues in MCP.</text>
</comment>
<keyword evidence="2 5" id="KW-0489">Methyltransferase</keyword>
<feature type="domain" description="CheR-type methyltransferase" evidence="7">
    <location>
        <begin position="5"/>
        <end position="278"/>
    </location>
</feature>
<dbReference type="InterPro" id="IPR029063">
    <property type="entry name" value="SAM-dependent_MTases_sf"/>
</dbReference>
<feature type="binding site" evidence="6">
    <location>
        <position position="82"/>
    </location>
    <ligand>
        <name>S-adenosyl-L-methionine</name>
        <dbReference type="ChEBI" id="CHEBI:59789"/>
    </ligand>
</feature>
<keyword evidence="3 5" id="KW-0808">Transferase</keyword>
<reference evidence="8 9" key="1">
    <citation type="submission" date="2018-11" db="EMBL/GenBank/DDBJ databases">
        <title>The draft genome sequence of Amphritea balenae JAMM 1525T.</title>
        <authorList>
            <person name="Fang Z."/>
            <person name="Zhang Y."/>
            <person name="Han X."/>
        </authorList>
    </citation>
    <scope>NUCLEOTIDE SEQUENCE [LARGE SCALE GENOMIC DNA]</scope>
    <source>
        <strain evidence="8 9">JAMM 1525</strain>
    </source>
</reference>
<dbReference type="PROSITE" id="PS50123">
    <property type="entry name" value="CHER"/>
    <property type="match status" value="1"/>
</dbReference>
<dbReference type="InterPro" id="IPR000780">
    <property type="entry name" value="CheR_MeTrfase"/>
</dbReference>
<evidence type="ECO:0000256" key="3">
    <source>
        <dbReference type="ARBA" id="ARBA00022679"/>
    </source>
</evidence>
<dbReference type="CDD" id="cd02440">
    <property type="entry name" value="AdoMet_MTases"/>
    <property type="match status" value="1"/>
</dbReference>
<dbReference type="PRINTS" id="PR00996">
    <property type="entry name" value="CHERMTFRASE"/>
</dbReference>
<accession>A0A3P1SNA9</accession>
<dbReference type="AlphaFoldDB" id="A0A3P1SNA9"/>
<comment type="caution">
    <text evidence="8">The sequence shown here is derived from an EMBL/GenBank/DDBJ whole genome shotgun (WGS) entry which is preliminary data.</text>
</comment>
<dbReference type="InterPro" id="IPR050903">
    <property type="entry name" value="Bact_Chemotaxis_MeTrfase"/>
</dbReference>
<dbReference type="InterPro" id="IPR036804">
    <property type="entry name" value="CheR_N_sf"/>
</dbReference>
<feature type="binding site" evidence="6">
    <location>
        <begin position="222"/>
        <end position="223"/>
    </location>
    <ligand>
        <name>S-adenosyl-L-methionine</name>
        <dbReference type="ChEBI" id="CHEBI:59789"/>
    </ligand>
</feature>
<feature type="binding site" evidence="6">
    <location>
        <position position="86"/>
    </location>
    <ligand>
        <name>S-adenosyl-L-methionine</name>
        <dbReference type="ChEBI" id="CHEBI:59789"/>
    </ligand>
</feature>
<evidence type="ECO:0000256" key="1">
    <source>
        <dbReference type="ARBA" id="ARBA00001541"/>
    </source>
</evidence>
<dbReference type="Proteomes" id="UP000267535">
    <property type="component" value="Unassembled WGS sequence"/>
</dbReference>
<dbReference type="SUPFAM" id="SSF47757">
    <property type="entry name" value="Chemotaxis receptor methyltransferase CheR, N-terminal domain"/>
    <property type="match status" value="1"/>
</dbReference>
<feature type="binding site" evidence="6">
    <location>
        <position position="148"/>
    </location>
    <ligand>
        <name>S-adenosyl-L-methionine</name>
        <dbReference type="ChEBI" id="CHEBI:59789"/>
    </ligand>
</feature>